<evidence type="ECO:0000313" key="7">
    <source>
        <dbReference type="EMBL" id="GMN40171.1"/>
    </source>
</evidence>
<dbReference type="InterPro" id="IPR001680">
    <property type="entry name" value="WD40_rpt"/>
</dbReference>
<dbReference type="SUPFAM" id="SSF49899">
    <property type="entry name" value="Concanavalin A-like lectins/glucanases"/>
    <property type="match status" value="1"/>
</dbReference>
<feature type="domain" description="BEACH" evidence="5">
    <location>
        <begin position="2446"/>
        <end position="2736"/>
    </location>
</feature>
<dbReference type="Pfam" id="PF02138">
    <property type="entry name" value="Beach"/>
    <property type="match status" value="1"/>
</dbReference>
<keyword evidence="1 3" id="KW-0853">WD repeat</keyword>
<evidence type="ECO:0000256" key="4">
    <source>
        <dbReference type="SAM" id="MobiDB-lite"/>
    </source>
</evidence>
<feature type="repeat" description="WD" evidence="3">
    <location>
        <begin position="2876"/>
        <end position="2917"/>
    </location>
</feature>
<feature type="domain" description="BEACH-type PH" evidence="6">
    <location>
        <begin position="2263"/>
        <end position="2422"/>
    </location>
</feature>
<dbReference type="FunFam" id="1.10.1540.10:FF:000001">
    <property type="entry name" value="neurobeachin isoform X1"/>
    <property type="match status" value="1"/>
</dbReference>
<reference evidence="7" key="1">
    <citation type="submission" date="2023-07" db="EMBL/GenBank/DDBJ databases">
        <title>draft genome sequence of fig (Ficus carica).</title>
        <authorList>
            <person name="Takahashi T."/>
            <person name="Nishimura K."/>
        </authorList>
    </citation>
    <scope>NUCLEOTIDE SEQUENCE</scope>
</reference>
<feature type="region of interest" description="Disordered" evidence="4">
    <location>
        <begin position="2224"/>
        <end position="2262"/>
    </location>
</feature>
<name>A0AA88AAC1_FICCA</name>
<dbReference type="InterPro" id="IPR016024">
    <property type="entry name" value="ARM-type_fold"/>
</dbReference>
<dbReference type="SUPFAM" id="SSF50729">
    <property type="entry name" value="PH domain-like"/>
    <property type="match status" value="1"/>
</dbReference>
<keyword evidence="2" id="KW-0677">Repeat</keyword>
<organism evidence="7 8">
    <name type="scientific">Ficus carica</name>
    <name type="common">Common fig</name>
    <dbReference type="NCBI Taxonomy" id="3494"/>
    <lineage>
        <taxon>Eukaryota</taxon>
        <taxon>Viridiplantae</taxon>
        <taxon>Streptophyta</taxon>
        <taxon>Embryophyta</taxon>
        <taxon>Tracheophyta</taxon>
        <taxon>Spermatophyta</taxon>
        <taxon>Magnoliopsida</taxon>
        <taxon>eudicotyledons</taxon>
        <taxon>Gunneridae</taxon>
        <taxon>Pentapetalae</taxon>
        <taxon>rosids</taxon>
        <taxon>fabids</taxon>
        <taxon>Rosales</taxon>
        <taxon>Moraceae</taxon>
        <taxon>Ficeae</taxon>
        <taxon>Ficus</taxon>
    </lineage>
</organism>
<dbReference type="SUPFAM" id="SSF48371">
    <property type="entry name" value="ARM repeat"/>
    <property type="match status" value="2"/>
</dbReference>
<feature type="region of interest" description="Disordered" evidence="4">
    <location>
        <begin position="15"/>
        <end position="36"/>
    </location>
</feature>
<dbReference type="PANTHER" id="PTHR13743">
    <property type="entry name" value="BEIGE/BEACH-RELATED"/>
    <property type="match status" value="1"/>
</dbReference>
<protein>
    <recommendedName>
        <fullName evidence="9">BEACH domain-containing protein B</fullName>
    </recommendedName>
</protein>
<dbReference type="PROSITE" id="PS50082">
    <property type="entry name" value="WD_REPEATS_2"/>
    <property type="match status" value="1"/>
</dbReference>
<accession>A0AA88AAC1</accession>
<dbReference type="PANTHER" id="PTHR13743:SF112">
    <property type="entry name" value="BEACH DOMAIN-CONTAINING PROTEIN"/>
    <property type="match status" value="1"/>
</dbReference>
<dbReference type="PROSITE" id="PS50197">
    <property type="entry name" value="BEACH"/>
    <property type="match status" value="1"/>
</dbReference>
<dbReference type="Pfam" id="PF20425">
    <property type="entry name" value="Neurobeachin"/>
    <property type="match status" value="1"/>
</dbReference>
<dbReference type="InterPro" id="IPR000409">
    <property type="entry name" value="BEACH_dom"/>
</dbReference>
<comment type="caution">
    <text evidence="7">The sequence shown here is derived from an EMBL/GenBank/DDBJ whole genome shotgun (WGS) entry which is preliminary data.</text>
</comment>
<dbReference type="InterPro" id="IPR046852">
    <property type="entry name" value="Neurobeachin_a-sol"/>
</dbReference>
<dbReference type="Pfam" id="PF13385">
    <property type="entry name" value="Laminin_G_3"/>
    <property type="match status" value="1"/>
</dbReference>
<dbReference type="Gene3D" id="2.60.120.200">
    <property type="match status" value="1"/>
</dbReference>
<dbReference type="InterPro" id="IPR013320">
    <property type="entry name" value="ConA-like_dom_sf"/>
</dbReference>
<dbReference type="InterPro" id="IPR036322">
    <property type="entry name" value="WD40_repeat_dom_sf"/>
</dbReference>
<evidence type="ECO:0000256" key="2">
    <source>
        <dbReference type="ARBA" id="ARBA00022737"/>
    </source>
</evidence>
<dbReference type="PROSITE" id="PS50294">
    <property type="entry name" value="WD_REPEATS_REGION"/>
    <property type="match status" value="1"/>
</dbReference>
<sequence>MNIVKGVADLIRRTSSGPNEDFASGSQAQRLSPPGPKIRFSDIGDEGVLKTLWDRYEKATDKVEKRRSFLVFLKQFLAVYKNWEPENSGQLSEASSTSILLGEHSSHSDDVIVGCFAGHPAEVILTLAEEVKQVTTLVTEFVLLLPMINPVNTSTARSTTDFSCPSTSLNITSEGFPVLDALKIVTRSLHNCRVFGYYGGIQKLTALMKGFDLRGGPSQIESSSSSLRVSSEIKINWHQKAVLSVMEAGGLNWLVELLRVIRRLSMKEQRTDLVLHHLTLRILRSALFENTRGQGHFKSIGGLEVLLDGLGVPPNNNQILQNRFTNISNLQFLCENGRVQKFANSFCSPAFILQEYKLQAKDLAGKNNLQIHLFDSESESHVTNQKSELSIVLPAGGSYSQCWSDYVVTLSRVLCSFLLAPEDIRPQHVQTSAGRTSMPVSPVYGEFSVKWVMRVLRTVFPCLKACSNKNEFPVHIRKVLVALPATLDVFREEGLWELIFSENFFYFEPPSEDPTESCTYCESPGKREAYSSSNTIENQEKIHGVDILQMKVISFVEFAATANGSAHNLVFSYVPLPPHLILWQPEVSALLDALEQSACSPAASNVLAKSLLRILQLSTEQTIASFKSLNAASRLLKVACVQAQESKRLGSKCPTAEGYSTEVLPSHSMETSLELFMEFFSAADDARSLVLHSSTSVDCLFDLFWEEGLRNSVLKYIVELMKIKPISEEDQKAKLQLCSKYLETFTQIKEREKSFADLSIDLLVGMKNMLSSDPMYYQALFRDGECFLHVVSLLNGNIDKEDGEKLVLNVFQTLTCLLASNDASKAAFRALAGKGYRALQSLVLDFCQWHPSEGLLNALLDMLVDEKFDLKASPIIKNEDVIILYLSVLRKSSESLQKHGLDVFQQLLRDSISNRASCVRAGMLNFLLDWFPQEDDDSVVFKIAQLIQVIGGHSISGKDIRKIFALLRSEKVGSQQKYCSLLLSTVLSMLNEKGPTAFFDFSGSDSGIVIKTPVQWPLSKGFSFSCWLRIENFPRSGTMGLFSFLTENGRGGLAVLARDKVVYESINLKRQCVQLPVNLVRKKWHFLCITHSIGRAFSGGSLLRCYVDGELVSSERCRYAKVNESLTSCKIGAKITMSLYKDDIPLDSIKDASSFCGQIGPVYLLNDAISPDQVQGIYSLGPSYMYLFLENEAVPSSGTLVPSGILDVKDGLASKIIFGINAQATNGRTLFNVSPMLDHVPDRNLFEATVMVGTQLCSRRLLQQIIYCVGGVSVFFPLIAWSDKYENEEIGQFEHSLLLPITRERITAQVIELIASVLDENLANQQQMHLLSGFSILGFLLQSVPPQQLNLETLSALKHLFNVIANCGLAELLTKDAISGVFLNPFIWLYTAYRVQRELYMFLIQQFDNDPRLLRSLCCLPRVLDIIRQFYWDNAKSRFAIGYKPLLHPVTKHVLGERPSSEEIHKIRLLLLSLGEMSLRQNIAAADIKALIAFFETSQDMSCIEDVLHMVIRAVSQKPLLAAFLEQVNMVGGCHIFVNLLHREFEPIRLLGLQFLGRLLVGLPSEKKGPRFFNLAVGRSRSLSEGHKKVSSRLQPIFSAMAERLFRFPETENLCATLFDVLLGGASPKQVLQKQNQVSRQRSKGHSSHFFLPQILVLIFRFLSGSEEASVRMKIIRDLLDLLDSSPSNVEAFMEFGWNSWLAACVKLDVLRGYKVNSQNQDDNEINEQSFVRNLFCIVLCYYIHSVKGGWQQLEETTNFLLMECEKGSIGRPLLRDIYGDLIQRLVDLSSEENIFISQPCRDNALYLLKLVDEMLISEVDHKLLFPGSSSESSLDTLEIECQKDYGSVLYEVLQGESDNQISRSPWSSNQPIKDEDEIHDDNWWNLYDNLWVIISEMNGKGPSRMLPKSSPPGGPSLGQRARGLVESLNIPAAEVAAVVVSGGIGSALGGKANKTVDKAMLLRGERALLAVRSQYGMLNDGTRFHVISHLIRETVNCGKSMLASSIMGRDDSDSGSSIRESGSIQNLIQKDRVLAAVADEAKYVKALKTDRTGQLHDIGTRMDENSSAELANSQAFEDELQSTLKSILASDDSRRGAFQLIYEEEQQNIVEKWIHMFRALIDERGPWSANQFPNDDARHWKLDKTEDTWRRRLKLRQNYHFDEKLCHPPSSLPGNEVAPAVNEIKSGLVGQIPEQMKRFLLKGVRRITDEVIAESNENDAELFEQNNSIPKDPSDSQSSEVVKDSSDWVAERQDSSSSSLETETSEVLISVPCVLVTPKRKLAGHLAVMKTALHFFGEFLVEGTGGSLVFKNFHASSNSDLTKPDQKQKSLKWPVHLDLYSEKGMMVDNSEAMHENVLKRKQLKSIKRHRRWNIGKIKAVHWTRYLLRYTAIEIFFSDSVAPIFFNFASQKDAKDIGILIVTTRNEYLFPKGSSRDKSGVISFVDRRVALEMAEAARESWRRRDLTNFEYLIILNTLAGRSYNDLTQYPVFPWVLADYSSEVLDFNKSSTFRDLSKPVGALDSKRFEVFEERYRSFTDPDIPSFYYGSHYSSMGIVLYYLLRLEPFTSLHRNLQGGKFDHADRLFQGIEGTYRNCLSNTSDVKELIPEFFYMPEFLVNSNSYHLGVKQDGELISDVCLPPWAKGSPEEFINKNREALESEYVSSNLHHWIDLVFGYKQRGKPAVEAANIFYYLTYEGAVDLDTMEDDLQRSAIEDQIANFGQTPIQIFRKKHPRRGPPIPIAHPLYFAPGSINLTSIVSSTRYPSSAMLYIHIADSNIVLVNQGISLSVKMWLTTQLQSGGNFTFSGSQDPFFGVGSDVLSSRKIGSPLAENIGLGTQCFATMQAPSENFLISCGNWENSFQLISLNDGRMVQSIRQHKDVVSCVAVTSDGSILATGSFDTTVMVWEVVRGRNPEKRVRPTQTELPRKDSVIVETPFHILCGHDDVITCLFVSMELDIVISGSKDGTCIFHTLREGRYVRSLRHPNGCALSKLVASQHGRIVFYADDDLSLHLYSINGKHLASSESNGRLNCIELSRCGEFLVCAGDQGQIVLRSMNALEVIKKYDGIGKVITSLTVTPEECFLAGAKDGSLLVYSIENPQHRKANVSRNSKSKHTVAG</sequence>
<proteinExistence type="predicted"/>
<dbReference type="PROSITE" id="PS00678">
    <property type="entry name" value="WD_REPEATS_1"/>
    <property type="match status" value="1"/>
</dbReference>
<dbReference type="Gene3D" id="1.25.10.10">
    <property type="entry name" value="Leucine-rich Repeat Variant"/>
    <property type="match status" value="1"/>
</dbReference>
<evidence type="ECO:0000256" key="3">
    <source>
        <dbReference type="PROSITE-ProRule" id="PRU00221"/>
    </source>
</evidence>
<dbReference type="Pfam" id="PF14844">
    <property type="entry name" value="PH_BEACH"/>
    <property type="match status" value="1"/>
</dbReference>
<dbReference type="SMART" id="SM01026">
    <property type="entry name" value="Beach"/>
    <property type="match status" value="1"/>
</dbReference>
<dbReference type="SMART" id="SM00320">
    <property type="entry name" value="WD40"/>
    <property type="match status" value="5"/>
</dbReference>
<dbReference type="InterPro" id="IPR046851">
    <property type="entry name" value="NBCH_WD40"/>
</dbReference>
<dbReference type="InterPro" id="IPR050865">
    <property type="entry name" value="BEACH_Domain"/>
</dbReference>
<feature type="compositionally biased region" description="Basic and acidic residues" evidence="4">
    <location>
        <begin position="2242"/>
        <end position="2255"/>
    </location>
</feature>
<dbReference type="Gene3D" id="2.30.29.30">
    <property type="entry name" value="Pleckstrin-homology domain (PH domain)/Phosphotyrosine-binding domain (PTB)"/>
    <property type="match status" value="1"/>
</dbReference>
<keyword evidence="8" id="KW-1185">Reference proteome</keyword>
<dbReference type="SUPFAM" id="SSF50978">
    <property type="entry name" value="WD40 repeat-like"/>
    <property type="match status" value="1"/>
</dbReference>
<dbReference type="InterPro" id="IPR015943">
    <property type="entry name" value="WD40/YVTN_repeat-like_dom_sf"/>
</dbReference>
<dbReference type="EMBL" id="BTGU01000010">
    <property type="protein sequence ID" value="GMN40171.1"/>
    <property type="molecule type" value="Genomic_DNA"/>
</dbReference>
<evidence type="ECO:0000259" key="6">
    <source>
        <dbReference type="PROSITE" id="PS51783"/>
    </source>
</evidence>
<gene>
    <name evidence="7" type="ORF">TIFTF001_009393</name>
</gene>
<dbReference type="InterPro" id="IPR011989">
    <property type="entry name" value="ARM-like"/>
</dbReference>
<dbReference type="Gene3D" id="1.10.1540.10">
    <property type="entry name" value="BEACH domain"/>
    <property type="match status" value="1"/>
</dbReference>
<dbReference type="Pfam" id="PF20426">
    <property type="entry name" value="NBCH_WD40"/>
    <property type="match status" value="1"/>
</dbReference>
<evidence type="ECO:0000256" key="1">
    <source>
        <dbReference type="ARBA" id="ARBA00022574"/>
    </source>
</evidence>
<dbReference type="Proteomes" id="UP001187192">
    <property type="component" value="Unassembled WGS sequence"/>
</dbReference>
<dbReference type="PROSITE" id="PS51783">
    <property type="entry name" value="PH_BEACH"/>
    <property type="match status" value="1"/>
</dbReference>
<dbReference type="Gene3D" id="2.130.10.10">
    <property type="entry name" value="YVTN repeat-like/Quinoprotein amine dehydrogenase"/>
    <property type="match status" value="1"/>
</dbReference>
<evidence type="ECO:0000313" key="8">
    <source>
        <dbReference type="Proteomes" id="UP001187192"/>
    </source>
</evidence>
<dbReference type="InterPro" id="IPR036372">
    <property type="entry name" value="BEACH_dom_sf"/>
</dbReference>
<evidence type="ECO:0000259" key="5">
    <source>
        <dbReference type="PROSITE" id="PS50197"/>
    </source>
</evidence>
<dbReference type="CDD" id="cd01201">
    <property type="entry name" value="PH_BEACH"/>
    <property type="match status" value="1"/>
</dbReference>
<feature type="compositionally biased region" description="Polar residues" evidence="4">
    <location>
        <begin position="15"/>
        <end position="30"/>
    </location>
</feature>
<dbReference type="InterPro" id="IPR023362">
    <property type="entry name" value="PH-BEACH_dom"/>
</dbReference>
<dbReference type="InterPro" id="IPR019775">
    <property type="entry name" value="WD40_repeat_CS"/>
</dbReference>
<feature type="compositionally biased region" description="Polar residues" evidence="4">
    <location>
        <begin position="2225"/>
        <end position="2241"/>
    </location>
</feature>
<dbReference type="Pfam" id="PF16057">
    <property type="entry name" value="DUF4800"/>
    <property type="match status" value="1"/>
</dbReference>
<dbReference type="CDD" id="cd06071">
    <property type="entry name" value="Beach"/>
    <property type="match status" value="1"/>
</dbReference>
<dbReference type="SUPFAM" id="SSF81837">
    <property type="entry name" value="BEACH domain"/>
    <property type="match status" value="1"/>
</dbReference>
<dbReference type="Pfam" id="PF15787">
    <property type="entry name" value="DUF4704"/>
    <property type="match status" value="1"/>
</dbReference>
<evidence type="ECO:0008006" key="9">
    <source>
        <dbReference type="Google" id="ProtNLM"/>
    </source>
</evidence>
<dbReference type="InterPro" id="IPR011993">
    <property type="entry name" value="PH-like_dom_sf"/>
</dbReference>
<dbReference type="InterPro" id="IPR031570">
    <property type="entry name" value="NBEA/BDCP_DUF4704"/>
</dbReference>